<dbReference type="RefSeq" id="WP_162277449.1">
    <property type="nucleotide sequence ID" value="NZ_FOBB01000001.1"/>
</dbReference>
<organism evidence="2 3">
    <name type="scientific">Chitinophaga rupis</name>
    <dbReference type="NCBI Taxonomy" id="573321"/>
    <lineage>
        <taxon>Bacteria</taxon>
        <taxon>Pseudomonadati</taxon>
        <taxon>Bacteroidota</taxon>
        <taxon>Chitinophagia</taxon>
        <taxon>Chitinophagales</taxon>
        <taxon>Chitinophagaceae</taxon>
        <taxon>Chitinophaga</taxon>
    </lineage>
</organism>
<accession>A0A1H7HU59</accession>
<feature type="chain" id="PRO_5011582197" description="LTXXQ motif family protein" evidence="1">
    <location>
        <begin position="24"/>
        <end position="158"/>
    </location>
</feature>
<dbReference type="AlphaFoldDB" id="A0A1H7HU59"/>
<feature type="signal peptide" evidence="1">
    <location>
        <begin position="1"/>
        <end position="23"/>
    </location>
</feature>
<dbReference type="Proteomes" id="UP000198984">
    <property type="component" value="Unassembled WGS sequence"/>
</dbReference>
<sequence length="158" mass="18579">MKHFNILGFLMAVMCCLVIRASAQQPEPGDNASLKDKIRAAEIGYLSKQLELTPAEAEKFWPIYNNYTHEVELLIAERRRNKQQDRTNDDAALQALDKEMDIEQRMVDVRTRYKQEFLKALPPRKASSVFKAEREFRTQLFRQLKERGADRNLRRVRP</sequence>
<keyword evidence="1" id="KW-0732">Signal</keyword>
<evidence type="ECO:0000313" key="3">
    <source>
        <dbReference type="Proteomes" id="UP000198984"/>
    </source>
</evidence>
<protein>
    <recommendedName>
        <fullName evidence="4">LTXXQ motif family protein</fullName>
    </recommendedName>
</protein>
<name>A0A1H7HU59_9BACT</name>
<reference evidence="2 3" key="1">
    <citation type="submission" date="2016-10" db="EMBL/GenBank/DDBJ databases">
        <authorList>
            <person name="de Groot N.N."/>
        </authorList>
    </citation>
    <scope>NUCLEOTIDE SEQUENCE [LARGE SCALE GENOMIC DNA]</scope>
    <source>
        <strain evidence="2 3">DSM 21039</strain>
    </source>
</reference>
<dbReference type="OrthoDB" id="675330at2"/>
<dbReference type="STRING" id="573321.SAMN04488505_101389"/>
<keyword evidence="3" id="KW-1185">Reference proteome</keyword>
<proteinExistence type="predicted"/>
<evidence type="ECO:0000256" key="1">
    <source>
        <dbReference type="SAM" id="SignalP"/>
    </source>
</evidence>
<gene>
    <name evidence="2" type="ORF">SAMN04488505_101389</name>
</gene>
<dbReference type="EMBL" id="FOBB01000001">
    <property type="protein sequence ID" value="SEK53799.1"/>
    <property type="molecule type" value="Genomic_DNA"/>
</dbReference>
<evidence type="ECO:0008006" key="4">
    <source>
        <dbReference type="Google" id="ProtNLM"/>
    </source>
</evidence>
<evidence type="ECO:0000313" key="2">
    <source>
        <dbReference type="EMBL" id="SEK53799.1"/>
    </source>
</evidence>